<keyword evidence="1" id="KW-0732">Signal</keyword>
<dbReference type="KEGG" id="ffu:CLAFUR5_06533"/>
<dbReference type="EMBL" id="CP090167">
    <property type="protein sequence ID" value="UJO18248.1"/>
    <property type="molecule type" value="Genomic_DNA"/>
</dbReference>
<evidence type="ECO:0000313" key="2">
    <source>
        <dbReference type="EMBL" id="UJO18248.1"/>
    </source>
</evidence>
<dbReference type="RefSeq" id="XP_047762614.1">
    <property type="nucleotide sequence ID" value="XM_047905681.1"/>
</dbReference>
<evidence type="ECO:0000256" key="1">
    <source>
        <dbReference type="SAM" id="SignalP"/>
    </source>
</evidence>
<feature type="signal peptide" evidence="1">
    <location>
        <begin position="1"/>
        <end position="20"/>
    </location>
</feature>
<reference evidence="2" key="1">
    <citation type="submission" date="2021-12" db="EMBL/GenBank/DDBJ databases">
        <authorList>
            <person name="Zaccaron A."/>
            <person name="Stergiopoulos I."/>
        </authorList>
    </citation>
    <scope>NUCLEOTIDE SEQUENCE</scope>
    <source>
        <strain evidence="2">Race5_Kim</strain>
    </source>
</reference>
<proteinExistence type="predicted"/>
<feature type="chain" id="PRO_5040371716" evidence="1">
    <location>
        <begin position="21"/>
        <end position="98"/>
    </location>
</feature>
<dbReference type="Pfam" id="PF19373">
    <property type="entry name" value="DUF5948"/>
    <property type="match status" value="1"/>
</dbReference>
<organism evidence="2 3">
    <name type="scientific">Passalora fulva</name>
    <name type="common">Tomato leaf mold</name>
    <name type="synonym">Cladosporium fulvum</name>
    <dbReference type="NCBI Taxonomy" id="5499"/>
    <lineage>
        <taxon>Eukaryota</taxon>
        <taxon>Fungi</taxon>
        <taxon>Dikarya</taxon>
        <taxon>Ascomycota</taxon>
        <taxon>Pezizomycotina</taxon>
        <taxon>Dothideomycetes</taxon>
        <taxon>Dothideomycetidae</taxon>
        <taxon>Mycosphaerellales</taxon>
        <taxon>Mycosphaerellaceae</taxon>
        <taxon>Fulvia</taxon>
    </lineage>
</organism>
<dbReference type="GeneID" id="71986411"/>
<name>A0A9Q8LK86_PASFU</name>
<dbReference type="Proteomes" id="UP000756132">
    <property type="component" value="Chromosome 5"/>
</dbReference>
<gene>
    <name evidence="2" type="ORF">CLAFUR5_06533</name>
</gene>
<reference evidence="2" key="2">
    <citation type="journal article" date="2022" name="Microb. Genom.">
        <title>A chromosome-scale genome assembly of the tomato pathogen Cladosporium fulvum reveals a compartmentalized genome architecture and the presence of a dispensable chromosome.</title>
        <authorList>
            <person name="Zaccaron A.Z."/>
            <person name="Chen L.H."/>
            <person name="Samaras A."/>
            <person name="Stergiopoulos I."/>
        </authorList>
    </citation>
    <scope>NUCLEOTIDE SEQUENCE</scope>
    <source>
        <strain evidence="2">Race5_Kim</strain>
    </source>
</reference>
<accession>A0A9Q8LK86</accession>
<evidence type="ECO:0000313" key="3">
    <source>
        <dbReference type="Proteomes" id="UP000756132"/>
    </source>
</evidence>
<keyword evidence="3" id="KW-1185">Reference proteome</keyword>
<dbReference type="InterPro" id="IPR045992">
    <property type="entry name" value="DUF5948"/>
</dbReference>
<dbReference type="AlphaFoldDB" id="A0A9Q8LK86"/>
<sequence>MKFTSVAALSLSLLVGSVFAVSPAGNCKCQDPYGTEPQNNEATWVCCGNSAAAQLCPNANAPGPNNQCSCGGENKIVEHIFDACCKQNGAPQGAFCWN</sequence>
<protein>
    <submittedName>
        <fullName evidence="2">Uncharacterized protein</fullName>
    </submittedName>
</protein>